<evidence type="ECO:0000313" key="3">
    <source>
        <dbReference type="Proteomes" id="UP000242188"/>
    </source>
</evidence>
<feature type="compositionally biased region" description="Basic and acidic residues" evidence="1">
    <location>
        <begin position="337"/>
        <end position="351"/>
    </location>
</feature>
<feature type="compositionally biased region" description="Basic and acidic residues" evidence="1">
    <location>
        <begin position="319"/>
        <end position="330"/>
    </location>
</feature>
<gene>
    <name evidence="2" type="ORF">KP79_PYT24081</name>
</gene>
<feature type="compositionally biased region" description="Basic and acidic residues" evidence="1">
    <location>
        <begin position="266"/>
        <end position="288"/>
    </location>
</feature>
<feature type="compositionally biased region" description="Basic and acidic residues" evidence="1">
    <location>
        <begin position="216"/>
        <end position="228"/>
    </location>
</feature>
<dbReference type="InterPro" id="IPR042506">
    <property type="entry name" value="IQCC"/>
</dbReference>
<protein>
    <submittedName>
        <fullName evidence="2">Uncharacterized protein</fullName>
    </submittedName>
</protein>
<dbReference type="STRING" id="6573.A0A210QWG8"/>
<dbReference type="EMBL" id="NEDP02001523">
    <property type="protein sequence ID" value="OWF53061.1"/>
    <property type="molecule type" value="Genomic_DNA"/>
</dbReference>
<feature type="region of interest" description="Disordered" evidence="1">
    <location>
        <begin position="266"/>
        <end position="368"/>
    </location>
</feature>
<proteinExistence type="predicted"/>
<reference evidence="2 3" key="1">
    <citation type="journal article" date="2017" name="Nat. Ecol. Evol.">
        <title>Scallop genome provides insights into evolution of bilaterian karyotype and development.</title>
        <authorList>
            <person name="Wang S."/>
            <person name="Zhang J."/>
            <person name="Jiao W."/>
            <person name="Li J."/>
            <person name="Xun X."/>
            <person name="Sun Y."/>
            <person name="Guo X."/>
            <person name="Huan P."/>
            <person name="Dong B."/>
            <person name="Zhang L."/>
            <person name="Hu X."/>
            <person name="Sun X."/>
            <person name="Wang J."/>
            <person name="Zhao C."/>
            <person name="Wang Y."/>
            <person name="Wang D."/>
            <person name="Huang X."/>
            <person name="Wang R."/>
            <person name="Lv J."/>
            <person name="Li Y."/>
            <person name="Zhang Z."/>
            <person name="Liu B."/>
            <person name="Lu W."/>
            <person name="Hui Y."/>
            <person name="Liang J."/>
            <person name="Zhou Z."/>
            <person name="Hou R."/>
            <person name="Li X."/>
            <person name="Liu Y."/>
            <person name="Li H."/>
            <person name="Ning X."/>
            <person name="Lin Y."/>
            <person name="Zhao L."/>
            <person name="Xing Q."/>
            <person name="Dou J."/>
            <person name="Li Y."/>
            <person name="Mao J."/>
            <person name="Guo H."/>
            <person name="Dou H."/>
            <person name="Li T."/>
            <person name="Mu C."/>
            <person name="Jiang W."/>
            <person name="Fu Q."/>
            <person name="Fu X."/>
            <person name="Miao Y."/>
            <person name="Liu J."/>
            <person name="Yu Q."/>
            <person name="Li R."/>
            <person name="Liao H."/>
            <person name="Li X."/>
            <person name="Kong Y."/>
            <person name="Jiang Z."/>
            <person name="Chourrout D."/>
            <person name="Li R."/>
            <person name="Bao Z."/>
        </authorList>
    </citation>
    <scope>NUCLEOTIDE SEQUENCE [LARGE SCALE GENOMIC DNA]</scope>
    <source>
        <strain evidence="2 3">PY_sf001</strain>
    </source>
</reference>
<dbReference type="Proteomes" id="UP000242188">
    <property type="component" value="Unassembled WGS sequence"/>
</dbReference>
<organism evidence="2 3">
    <name type="scientific">Mizuhopecten yessoensis</name>
    <name type="common">Japanese scallop</name>
    <name type="synonym">Patinopecten yessoensis</name>
    <dbReference type="NCBI Taxonomy" id="6573"/>
    <lineage>
        <taxon>Eukaryota</taxon>
        <taxon>Metazoa</taxon>
        <taxon>Spiralia</taxon>
        <taxon>Lophotrochozoa</taxon>
        <taxon>Mollusca</taxon>
        <taxon>Bivalvia</taxon>
        <taxon>Autobranchia</taxon>
        <taxon>Pteriomorphia</taxon>
        <taxon>Pectinida</taxon>
        <taxon>Pectinoidea</taxon>
        <taxon>Pectinidae</taxon>
        <taxon>Mizuhopecten</taxon>
    </lineage>
</organism>
<dbReference type="PANTHER" id="PTHR16049:SF8">
    <property type="entry name" value="IQ DOMAIN-CONTAINING PROTEIN C"/>
    <property type="match status" value="1"/>
</dbReference>
<evidence type="ECO:0000313" key="2">
    <source>
        <dbReference type="EMBL" id="OWF53061.1"/>
    </source>
</evidence>
<dbReference type="OrthoDB" id="6161953at2759"/>
<name>A0A210QWG8_MIZYE</name>
<accession>A0A210QWG8</accession>
<evidence type="ECO:0000256" key="1">
    <source>
        <dbReference type="SAM" id="MobiDB-lite"/>
    </source>
</evidence>
<dbReference type="AlphaFoldDB" id="A0A210QWG8"/>
<feature type="region of interest" description="Disordered" evidence="1">
    <location>
        <begin position="149"/>
        <end position="189"/>
    </location>
</feature>
<feature type="compositionally biased region" description="Basic and acidic residues" evidence="1">
    <location>
        <begin position="296"/>
        <end position="309"/>
    </location>
</feature>
<sequence>MAMSGGGFRDEEEIDENYVTQIQALIRGHLTRRNLQLVKEEYEQIFSEIEGNQNIFVCWPLDTLCLPKIQKDRPAKKVSHKTFILDNHTPPGKDKTCLHEKIVSSVQDDNLDLSSQKENIFQEKCTAETQTSFIEDLNLKLSLGSSLLSQNTNTSDEERRTPVQDNMYTSSREESFTDQSGADGDPHLVQQTADDSALRQIHPSFPYNDKTGLPHKSPDSSEGFEHSGKHSVSHSSSGRSEVKSSRISPEITEVIRPAVNSKMLEVDYDRSRDSSRSRENSYRSEVTSDRSNVSSDRSRVKSDRSEVKSNRSNVSFGRSELKSDRSDARSNKSTVSRRSEVSPHSDRRERDDSMDEELSPASMTPRRYMRESSVLTNATSVWDSFSSATDYIPGNNPETITDDPDTLMEMRKSVSMELLWVQQAINSRKNYLKIKDQMKIPVSTT</sequence>
<dbReference type="PROSITE" id="PS50096">
    <property type="entry name" value="IQ"/>
    <property type="match status" value="1"/>
</dbReference>
<feature type="region of interest" description="Disordered" evidence="1">
    <location>
        <begin position="202"/>
        <end position="249"/>
    </location>
</feature>
<dbReference type="PANTHER" id="PTHR16049">
    <property type="entry name" value="IQ DOMAIN-CONTAINING PROTEIN C"/>
    <property type="match status" value="1"/>
</dbReference>
<keyword evidence="3" id="KW-1185">Reference proteome</keyword>
<comment type="caution">
    <text evidence="2">The sequence shown here is derived from an EMBL/GenBank/DDBJ whole genome shotgun (WGS) entry which is preliminary data.</text>
</comment>